<dbReference type="InterPro" id="IPR010905">
    <property type="entry name" value="Glyco_hydro_88"/>
</dbReference>
<keyword evidence="6" id="KW-0326">Glycosidase</keyword>
<feature type="binding site" evidence="4">
    <location>
        <position position="254"/>
    </location>
    <ligand>
        <name>substrate</name>
    </ligand>
</feature>
<dbReference type="InterPro" id="IPR008928">
    <property type="entry name" value="6-hairpin_glycosidase_sf"/>
</dbReference>
<sequence>MSVGKSLLVCCCLVLAGCSAENSASPSEQNALEPEYSRKQVLSMAQEKYLNFARHHSPVEGYPRAVNDANEWVQVPLNWTSGFLPGILWNLAHWLEHDELQQQARRWTVNLDDAAHWSTHDIGFMVDYSFGKGYRATNETQYLPVMEQGAKNLVTRFNPNVGAIKSWNRMGRHTVIIDNLMNLALLFEAARLFADDRYYQIALTHAYTTADEFIRQDGSTFHVVDFDPTSGAVMRKHTEQGLNASSTWARGQAWAIYGFAQTYGYTGDVSFLEAADVTAKAFISRMPNDGVAPWDFDAPGEAQKDAAASAIAAAGLWLLSNLHDNPDTISVYRKASQRLIDALLNPRYIDLNESGESLLMHATGHFPAGSEIDTSLIYADYYLIEAMMMQLGFIDSPL</sequence>
<evidence type="ECO:0000313" key="6">
    <source>
        <dbReference type="EMBL" id="AWL11237.1"/>
    </source>
</evidence>
<dbReference type="PANTHER" id="PTHR36845:SF1">
    <property type="entry name" value="HYDROLASE, PUTATIVE (AFU_ORTHOLOGUE AFUA_7G05090)-RELATED"/>
    <property type="match status" value="1"/>
</dbReference>
<feature type="chain" id="PRO_5015757724" evidence="5">
    <location>
        <begin position="21"/>
        <end position="398"/>
    </location>
</feature>
<dbReference type="EC" id="3.2.1.180" evidence="6"/>
<dbReference type="PROSITE" id="PS51257">
    <property type="entry name" value="PROKAR_LIPOPROTEIN"/>
    <property type="match status" value="1"/>
</dbReference>
<name>A0A2S2E2J4_9ALTE</name>
<gene>
    <name evidence="6" type="ORF">HMF8227_00741</name>
</gene>
<evidence type="ECO:0000313" key="7">
    <source>
        <dbReference type="Proteomes" id="UP000245728"/>
    </source>
</evidence>
<dbReference type="Pfam" id="PF07470">
    <property type="entry name" value="Glyco_hydro_88"/>
    <property type="match status" value="1"/>
</dbReference>
<dbReference type="GO" id="GO:0052757">
    <property type="term" value="F:chondroitin hydrolase activity"/>
    <property type="evidence" value="ECO:0007669"/>
    <property type="project" value="TreeGrafter"/>
</dbReference>
<feature type="binding site" evidence="4">
    <location>
        <position position="121"/>
    </location>
    <ligand>
        <name>substrate</name>
    </ligand>
</feature>
<evidence type="ECO:0000256" key="2">
    <source>
        <dbReference type="ARBA" id="ARBA00038358"/>
    </source>
</evidence>
<evidence type="ECO:0000256" key="3">
    <source>
        <dbReference type="PIRSR" id="PIRSR610905-1"/>
    </source>
</evidence>
<feature type="binding site" evidence="4">
    <location>
        <position position="238"/>
    </location>
    <ligand>
        <name>substrate</name>
    </ligand>
</feature>
<dbReference type="PANTHER" id="PTHR36845">
    <property type="entry name" value="HYDROLASE, PUTATIVE (AFU_ORTHOLOGUE AFUA_7G05090)-RELATED"/>
    <property type="match status" value="1"/>
</dbReference>
<dbReference type="EMBL" id="CP029347">
    <property type="protein sequence ID" value="AWL11237.1"/>
    <property type="molecule type" value="Genomic_DNA"/>
</dbReference>
<dbReference type="GO" id="GO:0000272">
    <property type="term" value="P:polysaccharide catabolic process"/>
    <property type="evidence" value="ECO:0007669"/>
    <property type="project" value="TreeGrafter"/>
</dbReference>
<accession>A0A2S2E2J4</accession>
<evidence type="ECO:0000256" key="5">
    <source>
        <dbReference type="SAM" id="SignalP"/>
    </source>
</evidence>
<protein>
    <submittedName>
        <fullName evidence="6">Unsaturated chondroitin disaccharide hydrolase</fullName>
        <ecNumber evidence="6">3.2.1.180</ecNumber>
    </submittedName>
</protein>
<keyword evidence="7" id="KW-1185">Reference proteome</keyword>
<dbReference type="SUPFAM" id="SSF48208">
    <property type="entry name" value="Six-hairpin glycosidases"/>
    <property type="match status" value="1"/>
</dbReference>
<keyword evidence="5" id="KW-0732">Signal</keyword>
<dbReference type="Gene3D" id="1.50.10.10">
    <property type="match status" value="1"/>
</dbReference>
<feature type="binding site" evidence="4">
    <location>
        <position position="250"/>
    </location>
    <ligand>
        <name>substrate</name>
    </ligand>
</feature>
<evidence type="ECO:0000256" key="1">
    <source>
        <dbReference type="ARBA" id="ARBA00022801"/>
    </source>
</evidence>
<feature type="binding site" evidence="4">
    <location>
        <position position="178"/>
    </location>
    <ligand>
        <name>substrate</name>
    </ligand>
</feature>
<dbReference type="Proteomes" id="UP000245728">
    <property type="component" value="Chromosome"/>
</dbReference>
<proteinExistence type="inferred from homology"/>
<reference evidence="6 7" key="1">
    <citation type="submission" date="2018-05" db="EMBL/GenBank/DDBJ databases">
        <title>Salinimonas sp. HMF8227 Genome sequencing and assembly.</title>
        <authorList>
            <person name="Kang H."/>
            <person name="Kang J."/>
            <person name="Cha I."/>
            <person name="Kim H."/>
            <person name="Joh K."/>
        </authorList>
    </citation>
    <scope>NUCLEOTIDE SEQUENCE [LARGE SCALE GENOMIC DNA]</scope>
    <source>
        <strain evidence="6 7">HMF8227</strain>
    </source>
</reference>
<dbReference type="AlphaFoldDB" id="A0A2S2E2J4"/>
<feature type="active site" description="Proton donor" evidence="3">
    <location>
        <position position="178"/>
    </location>
</feature>
<feature type="signal peptide" evidence="5">
    <location>
        <begin position="1"/>
        <end position="20"/>
    </location>
</feature>
<dbReference type="GO" id="GO:0102212">
    <property type="term" value="F:unsaturated chondroitin disaccharide hydrolase activity"/>
    <property type="evidence" value="ECO:0007669"/>
    <property type="project" value="UniProtKB-EC"/>
</dbReference>
<dbReference type="InterPro" id="IPR012341">
    <property type="entry name" value="6hp_glycosidase-like_sf"/>
</dbReference>
<dbReference type="KEGG" id="salh:HMF8227_00741"/>
<organism evidence="6 7">
    <name type="scientific">Saliniradius amylolyticus</name>
    <dbReference type="NCBI Taxonomy" id="2183582"/>
    <lineage>
        <taxon>Bacteria</taxon>
        <taxon>Pseudomonadati</taxon>
        <taxon>Pseudomonadota</taxon>
        <taxon>Gammaproteobacteria</taxon>
        <taxon>Alteromonadales</taxon>
        <taxon>Alteromonadaceae</taxon>
        <taxon>Saliniradius</taxon>
    </lineage>
</organism>
<feature type="active site" description="Nucleophile" evidence="3">
    <location>
        <position position="121"/>
    </location>
</feature>
<keyword evidence="1 6" id="KW-0378">Hydrolase</keyword>
<dbReference type="InterPro" id="IPR052369">
    <property type="entry name" value="UG_Glycosaminoglycan_Hydrolase"/>
</dbReference>
<evidence type="ECO:0000256" key="4">
    <source>
        <dbReference type="PIRSR" id="PIRSR610905-2"/>
    </source>
</evidence>
<comment type="similarity">
    <text evidence="2">Belongs to the glycosyl hydrolase 88 family.</text>
</comment>